<reference evidence="6" key="1">
    <citation type="submission" date="2022-10" db="EMBL/GenBank/DDBJ databases">
        <title>Culturing micro-colonial fungi from biological soil crusts in the Mojave desert and describing Neophaeococcomyces mojavensis, and introducing the new genera and species Taxawa tesnikishii.</title>
        <authorList>
            <person name="Kurbessoian T."/>
            <person name="Stajich J.E."/>
        </authorList>
    </citation>
    <scope>NUCLEOTIDE SEQUENCE</scope>
    <source>
        <strain evidence="6">TK_41</strain>
    </source>
</reference>
<protein>
    <recommendedName>
        <fullName evidence="5">Indoleamine 2,3-dioxygenase</fullName>
        <ecNumber evidence="5">1.13.11.52</ecNumber>
    </recommendedName>
</protein>
<organism evidence="6 7">
    <name type="scientific">Cladophialophora chaetospira</name>
    <dbReference type="NCBI Taxonomy" id="386627"/>
    <lineage>
        <taxon>Eukaryota</taxon>
        <taxon>Fungi</taxon>
        <taxon>Dikarya</taxon>
        <taxon>Ascomycota</taxon>
        <taxon>Pezizomycotina</taxon>
        <taxon>Eurotiomycetes</taxon>
        <taxon>Chaetothyriomycetidae</taxon>
        <taxon>Chaetothyriales</taxon>
        <taxon>Herpotrichiellaceae</taxon>
        <taxon>Cladophialophora</taxon>
    </lineage>
</organism>
<dbReference type="Pfam" id="PF01231">
    <property type="entry name" value="IDO"/>
    <property type="match status" value="1"/>
</dbReference>
<dbReference type="GO" id="GO:0020037">
    <property type="term" value="F:heme binding"/>
    <property type="evidence" value="ECO:0007669"/>
    <property type="project" value="UniProtKB-UniRule"/>
</dbReference>
<comment type="catalytic activity">
    <reaction evidence="5">
        <text>L-tryptophan + O2 = N-formyl-L-kynurenine</text>
        <dbReference type="Rhea" id="RHEA:24536"/>
        <dbReference type="ChEBI" id="CHEBI:15379"/>
        <dbReference type="ChEBI" id="CHEBI:57912"/>
        <dbReference type="ChEBI" id="CHEBI:58629"/>
    </reaction>
</comment>
<keyword evidence="5" id="KW-0560">Oxidoreductase</keyword>
<evidence type="ECO:0000313" key="7">
    <source>
        <dbReference type="Proteomes" id="UP001172673"/>
    </source>
</evidence>
<evidence type="ECO:0000313" key="6">
    <source>
        <dbReference type="EMBL" id="KAJ9606482.1"/>
    </source>
</evidence>
<dbReference type="PANTHER" id="PTHR28657">
    <property type="entry name" value="INDOLEAMINE 2,3-DIOXYGENASE"/>
    <property type="match status" value="1"/>
</dbReference>
<comment type="caution">
    <text evidence="6">The sequence shown here is derived from an EMBL/GenBank/DDBJ whole genome shotgun (WGS) entry which is preliminary data.</text>
</comment>
<keyword evidence="7" id="KW-1185">Reference proteome</keyword>
<dbReference type="GO" id="GO:0033754">
    <property type="term" value="F:indoleamine 2,3-dioxygenase activity"/>
    <property type="evidence" value="ECO:0007669"/>
    <property type="project" value="UniProtKB-EC"/>
</dbReference>
<accession>A0AA38X442</accession>
<keyword evidence="3 4" id="KW-0408">Iron</keyword>
<dbReference type="EC" id="1.13.11.52" evidence="5"/>
<evidence type="ECO:0000256" key="5">
    <source>
        <dbReference type="RuleBase" id="RU369119"/>
    </source>
</evidence>
<dbReference type="InterPro" id="IPR000898">
    <property type="entry name" value="Indolamine_dOase"/>
</dbReference>
<dbReference type="Gene3D" id="1.20.58.480">
    <property type="match status" value="1"/>
</dbReference>
<dbReference type="GO" id="GO:0005737">
    <property type="term" value="C:cytoplasm"/>
    <property type="evidence" value="ECO:0007669"/>
    <property type="project" value="TreeGrafter"/>
</dbReference>
<dbReference type="PANTHER" id="PTHR28657:SF5">
    <property type="entry name" value="INDOLEAMINE 2,3-DIOXYGENASE"/>
    <property type="match status" value="1"/>
</dbReference>
<comment type="function">
    <text evidence="5">Produces N-formyl-kynurenine through the oxidation of tryptophan.</text>
</comment>
<dbReference type="EMBL" id="JAPDRK010000014">
    <property type="protein sequence ID" value="KAJ9606482.1"/>
    <property type="molecule type" value="Genomic_DNA"/>
</dbReference>
<proteinExistence type="inferred from homology"/>
<evidence type="ECO:0000256" key="4">
    <source>
        <dbReference type="PIRSR" id="PIRSR600898-1"/>
    </source>
</evidence>
<dbReference type="GO" id="GO:0019441">
    <property type="term" value="P:L-tryptophan catabolic process to kynurenine"/>
    <property type="evidence" value="ECO:0007669"/>
    <property type="project" value="UniProtKB-UniRule"/>
</dbReference>
<evidence type="ECO:0000256" key="3">
    <source>
        <dbReference type="ARBA" id="ARBA00023004"/>
    </source>
</evidence>
<name>A0AA38X442_9EURO</name>
<gene>
    <name evidence="6" type="ORF">H2200_009443</name>
</gene>
<dbReference type="AlphaFoldDB" id="A0AA38X442"/>
<comment type="similarity">
    <text evidence="1 5">Belongs to the indoleamine 2,3-dioxygenase family.</text>
</comment>
<dbReference type="SUPFAM" id="SSF140959">
    <property type="entry name" value="Indolic compounds 2,3-dioxygenase-like"/>
    <property type="match status" value="1"/>
</dbReference>
<dbReference type="GO" id="GO:0034354">
    <property type="term" value="P:'de novo' NAD+ biosynthetic process from L-tryptophan"/>
    <property type="evidence" value="ECO:0007669"/>
    <property type="project" value="TreeGrafter"/>
</dbReference>
<keyword evidence="2 4" id="KW-0479">Metal-binding</keyword>
<keyword evidence="5" id="KW-0223">Dioxygenase</keyword>
<sequence length="397" mass="44063">MLTRPPLPNPEEYDIDIETGFVPPNPTELPAYYAPWCNLVSDLPSLLQSKTLRAKVDDLASLQIDQLNLQEHWQRAYVILGFLTQAYVWQEKENPSAIVPASIGEPFLKVCEHFGTAPVLSYAGGSLWNWTSVAPGGHANPLETLGNFQALKSVASFTGTRDEDAFNLVPTMIEARGARLVQLLLNAIRDSQNGEQQDLVSVLDICARTFSEMAGLLPNLHDNCDPMFFFSEIRRMLAGSAGAELKGLPDGVTFQRSNGHHEVVRCVGASAGQSAFFPFLDHLLGVRHESKFLLEMRAYMPKKHREFLEAVELLPSLRDLVHDQPQDAALQTAFQLAIDAFKHWRTKHVVVVSRYVSQPSKAQANGKPMVEAKGTAGSLPIPFLKQYRDETTFTPTP</sequence>
<evidence type="ECO:0000256" key="2">
    <source>
        <dbReference type="ARBA" id="ARBA00022723"/>
    </source>
</evidence>
<dbReference type="Proteomes" id="UP001172673">
    <property type="component" value="Unassembled WGS sequence"/>
</dbReference>
<dbReference type="GO" id="GO:0046872">
    <property type="term" value="F:metal ion binding"/>
    <property type="evidence" value="ECO:0007669"/>
    <property type="project" value="UniProtKB-UniRule"/>
</dbReference>
<keyword evidence="4 5" id="KW-0349">Heme</keyword>
<feature type="binding site" description="proximal binding residue" evidence="4">
    <location>
        <position position="348"/>
    </location>
    <ligand>
        <name>heme b</name>
        <dbReference type="ChEBI" id="CHEBI:60344"/>
    </ligand>
    <ligandPart>
        <name>Fe</name>
        <dbReference type="ChEBI" id="CHEBI:18248"/>
    </ligandPart>
</feature>
<evidence type="ECO:0000256" key="1">
    <source>
        <dbReference type="ARBA" id="ARBA00007119"/>
    </source>
</evidence>
<dbReference type="InterPro" id="IPR037217">
    <property type="entry name" value="Trp/Indoleamine_2_3_dOase-like"/>
</dbReference>